<feature type="region of interest" description="Disordered" evidence="5">
    <location>
        <begin position="287"/>
        <end position="315"/>
    </location>
</feature>
<dbReference type="Pfam" id="PF02899">
    <property type="entry name" value="Phage_int_SAM_1"/>
    <property type="match status" value="1"/>
</dbReference>
<evidence type="ECO:0000259" key="6">
    <source>
        <dbReference type="PROSITE" id="PS51900"/>
    </source>
</evidence>
<dbReference type="InterPro" id="IPR010998">
    <property type="entry name" value="Integrase_recombinase_N"/>
</dbReference>
<sequence length="375" mass="43108">MSSSNSTETAEKLSIQDVQALLNEFGDLHSITPEEAISLYIQSREGDVSTKTKKEYKRKLENLETYCKKEDIKNLNDFGGREIAGYSKWRKNESSEKVDKLAKKTMRDELYLLRDFLNYLESIDGVKRDTADKVNPPTLKNGEGVRDVELEIDYLRDVTSYLAQYHYASREHVSIKIFEVTGRRLGGVHSLDLCDAHVNQSSPYLDFKHHDDGYTRLKNNEKSEQQVNISKELAELIGDYIKNQRIEKEIDGRKPLLTTSQGRLAKSTIRTYFYKWTRPCKIGKSCPDNRDPEDCQAASSKDHASKCPDSEAPHATKHGYLTHMMREGVPKEVLSDRCDVSEEIIEKHYDERTTEEKRELRRKIIAETLGEGDDS</sequence>
<protein>
    <submittedName>
        <fullName evidence="7">Tyrosine-type recombinase/integrase</fullName>
    </submittedName>
</protein>
<dbReference type="SUPFAM" id="SSF56349">
    <property type="entry name" value="DNA breaking-rejoining enzymes"/>
    <property type="match status" value="1"/>
</dbReference>
<organism evidence="7 8">
    <name type="scientific">Halohasta litorea</name>
    <dbReference type="NCBI Taxonomy" id="869891"/>
    <lineage>
        <taxon>Archaea</taxon>
        <taxon>Methanobacteriati</taxon>
        <taxon>Methanobacteriota</taxon>
        <taxon>Stenosarchaea group</taxon>
        <taxon>Halobacteria</taxon>
        <taxon>Halobacteriales</taxon>
        <taxon>Haloferacaceae</taxon>
        <taxon>Halohasta</taxon>
    </lineage>
</organism>
<dbReference type="AlphaFoldDB" id="A0ABD6DC96"/>
<dbReference type="EMBL" id="JBHUDM010000007">
    <property type="protein sequence ID" value="MFD1643663.1"/>
    <property type="molecule type" value="Genomic_DNA"/>
</dbReference>
<evidence type="ECO:0000313" key="7">
    <source>
        <dbReference type="EMBL" id="MFD1643663.1"/>
    </source>
</evidence>
<name>A0ABD6DC96_9EURY</name>
<keyword evidence="2 4" id="KW-0238">DNA-binding</keyword>
<dbReference type="RefSeq" id="WP_256397647.1">
    <property type="nucleotide sequence ID" value="NZ_JANHDJ010000009.1"/>
</dbReference>
<evidence type="ECO:0000313" key="8">
    <source>
        <dbReference type="Proteomes" id="UP001597052"/>
    </source>
</evidence>
<dbReference type="InterPro" id="IPR004107">
    <property type="entry name" value="Integrase_SAM-like_N"/>
</dbReference>
<gene>
    <name evidence="7" type="ORF">ACFSBW_17505</name>
</gene>
<evidence type="ECO:0000256" key="2">
    <source>
        <dbReference type="ARBA" id="ARBA00023125"/>
    </source>
</evidence>
<dbReference type="GO" id="GO:0015074">
    <property type="term" value="P:DNA integration"/>
    <property type="evidence" value="ECO:0007669"/>
    <property type="project" value="UniProtKB-KW"/>
</dbReference>
<keyword evidence="8" id="KW-1185">Reference proteome</keyword>
<dbReference type="PROSITE" id="PS51900">
    <property type="entry name" value="CB"/>
    <property type="match status" value="1"/>
</dbReference>
<dbReference type="InterPro" id="IPR011010">
    <property type="entry name" value="DNA_brk_join_enz"/>
</dbReference>
<dbReference type="InterPro" id="IPR044068">
    <property type="entry name" value="CB"/>
</dbReference>
<feature type="domain" description="Core-binding (CB)" evidence="6">
    <location>
        <begin position="31"/>
        <end position="121"/>
    </location>
</feature>
<dbReference type="Gene3D" id="1.10.443.10">
    <property type="entry name" value="Intergrase catalytic core"/>
    <property type="match status" value="1"/>
</dbReference>
<feature type="compositionally biased region" description="Basic and acidic residues" evidence="5">
    <location>
        <begin position="300"/>
        <end position="314"/>
    </location>
</feature>
<dbReference type="InterPro" id="IPR013762">
    <property type="entry name" value="Integrase-like_cat_sf"/>
</dbReference>
<dbReference type="InterPro" id="IPR050090">
    <property type="entry name" value="Tyrosine_recombinase_XerCD"/>
</dbReference>
<evidence type="ECO:0000256" key="1">
    <source>
        <dbReference type="ARBA" id="ARBA00022908"/>
    </source>
</evidence>
<evidence type="ECO:0000256" key="5">
    <source>
        <dbReference type="SAM" id="MobiDB-lite"/>
    </source>
</evidence>
<dbReference type="Gene3D" id="1.10.150.130">
    <property type="match status" value="1"/>
</dbReference>
<evidence type="ECO:0000256" key="4">
    <source>
        <dbReference type="PROSITE-ProRule" id="PRU01248"/>
    </source>
</evidence>
<comment type="caution">
    <text evidence="7">The sequence shown here is derived from an EMBL/GenBank/DDBJ whole genome shotgun (WGS) entry which is preliminary data.</text>
</comment>
<keyword evidence="3" id="KW-0233">DNA recombination</keyword>
<dbReference type="PANTHER" id="PTHR30349:SF41">
    <property type="entry name" value="INTEGRASE_RECOMBINASE PROTEIN MJ0367-RELATED"/>
    <property type="match status" value="1"/>
</dbReference>
<accession>A0ABD6DC96</accession>
<proteinExistence type="predicted"/>
<dbReference type="GO" id="GO:0003677">
    <property type="term" value="F:DNA binding"/>
    <property type="evidence" value="ECO:0007669"/>
    <property type="project" value="UniProtKB-UniRule"/>
</dbReference>
<reference evidence="7 8" key="1">
    <citation type="journal article" date="2019" name="Int. J. Syst. Evol. Microbiol.">
        <title>The Global Catalogue of Microorganisms (GCM) 10K type strain sequencing project: providing services to taxonomists for standard genome sequencing and annotation.</title>
        <authorList>
            <consortium name="The Broad Institute Genomics Platform"/>
            <consortium name="The Broad Institute Genome Sequencing Center for Infectious Disease"/>
            <person name="Wu L."/>
            <person name="Ma J."/>
        </authorList>
    </citation>
    <scope>NUCLEOTIDE SEQUENCE [LARGE SCALE GENOMIC DNA]</scope>
    <source>
        <strain evidence="7 8">CGMCC 1.10593</strain>
    </source>
</reference>
<evidence type="ECO:0000256" key="3">
    <source>
        <dbReference type="ARBA" id="ARBA00023172"/>
    </source>
</evidence>
<dbReference type="Proteomes" id="UP001597052">
    <property type="component" value="Unassembled WGS sequence"/>
</dbReference>
<dbReference type="PANTHER" id="PTHR30349">
    <property type="entry name" value="PHAGE INTEGRASE-RELATED"/>
    <property type="match status" value="1"/>
</dbReference>
<dbReference type="GO" id="GO:0006310">
    <property type="term" value="P:DNA recombination"/>
    <property type="evidence" value="ECO:0007669"/>
    <property type="project" value="UniProtKB-KW"/>
</dbReference>
<keyword evidence="1" id="KW-0229">DNA integration</keyword>